<keyword evidence="2" id="KW-1133">Transmembrane helix</keyword>
<accession>A0A414JAL7</accession>
<feature type="coiled-coil region" evidence="1">
    <location>
        <begin position="309"/>
        <end position="336"/>
    </location>
</feature>
<keyword evidence="1" id="KW-0175">Coiled coil</keyword>
<organism evidence="3 4">
    <name type="scientific">Blautia obeum</name>
    <dbReference type="NCBI Taxonomy" id="40520"/>
    <lineage>
        <taxon>Bacteria</taxon>
        <taxon>Bacillati</taxon>
        <taxon>Bacillota</taxon>
        <taxon>Clostridia</taxon>
        <taxon>Lachnospirales</taxon>
        <taxon>Lachnospiraceae</taxon>
        <taxon>Blautia</taxon>
    </lineage>
</organism>
<comment type="caution">
    <text evidence="3">The sequence shown here is derived from an EMBL/GenBank/DDBJ whole genome shotgun (WGS) entry which is preliminary data.</text>
</comment>
<evidence type="ECO:0000256" key="2">
    <source>
        <dbReference type="SAM" id="Phobius"/>
    </source>
</evidence>
<evidence type="ECO:0000313" key="3">
    <source>
        <dbReference type="EMBL" id="RHE41482.1"/>
    </source>
</evidence>
<dbReference type="PANTHER" id="PTHR41259:SF1">
    <property type="entry name" value="DOUBLE-STRAND BREAK REPAIR RAD50 ATPASE, PUTATIVE-RELATED"/>
    <property type="match status" value="1"/>
</dbReference>
<feature type="transmembrane region" description="Helical" evidence="2">
    <location>
        <begin position="236"/>
        <end position="253"/>
    </location>
</feature>
<protein>
    <submittedName>
        <fullName evidence="3">Uncharacterized protein</fullName>
    </submittedName>
</protein>
<name>A0A414JAL7_9FIRM</name>
<evidence type="ECO:0000256" key="1">
    <source>
        <dbReference type="SAM" id="Coils"/>
    </source>
</evidence>
<gene>
    <name evidence="3" type="ORF">DW740_04100</name>
</gene>
<dbReference type="SUPFAM" id="SSF52540">
    <property type="entry name" value="P-loop containing nucleoside triphosphate hydrolases"/>
    <property type="match status" value="1"/>
</dbReference>
<dbReference type="EMBL" id="QSKF01000002">
    <property type="protein sequence ID" value="RHE41482.1"/>
    <property type="molecule type" value="Genomic_DNA"/>
</dbReference>
<keyword evidence="2" id="KW-0472">Membrane</keyword>
<dbReference type="InterPro" id="IPR027417">
    <property type="entry name" value="P-loop_NTPase"/>
</dbReference>
<reference evidence="3 4" key="1">
    <citation type="submission" date="2018-08" db="EMBL/GenBank/DDBJ databases">
        <title>A genome reference for cultivated species of the human gut microbiota.</title>
        <authorList>
            <person name="Zou Y."/>
            <person name="Xue W."/>
            <person name="Luo G."/>
        </authorList>
    </citation>
    <scope>NUCLEOTIDE SEQUENCE [LARGE SCALE GENOMIC DNA]</scope>
    <source>
        <strain evidence="3 4">AM28-23</strain>
    </source>
</reference>
<dbReference type="Proteomes" id="UP000283745">
    <property type="component" value="Unassembled WGS sequence"/>
</dbReference>
<dbReference type="Gene3D" id="3.40.50.300">
    <property type="entry name" value="P-loop containing nucleotide triphosphate hydrolases"/>
    <property type="match status" value="2"/>
</dbReference>
<dbReference type="RefSeq" id="WP_118050205.1">
    <property type="nucleotide sequence ID" value="NZ_CABJFK010000002.1"/>
</dbReference>
<sequence length="494" mass="55939">MKIRQIEIKDFGAIKNKTLKFTSGLNVLYDENGQVREAIRSFIEKMLFGNAEFPYAGILWFESGGRNYRLTRDLHRETPYSELLCETSGELIDADRISDSKVTLGISESVFENAICIAPLKGNTGSEIVREVQRQIAGFQWSADRTVDLRRTSQRLKMTRKGYQVQVERRKKADQLEKGKVSTTICRLRAEISDLEDQKQQIGEQQSALRTGGDSNGFQMLDGRISELEKKNRTQIIIMCATVIAAFSAAIYMGMNMQTVVPAILAGIAGALVFMIETNCEMRTVRELEKRKRMKNRWLAKQDKLQDGRNELDDELHEKNTALANLTEELQEMEEYAYLPLIDEIEIDSINYAMDTIEKLSARIYEKTGNRLVETMSEILRGITGGECRELLIDEDFHIRVDTGSDLVSIENLRLITVGQIYLSLRLAMGEILCGAEKLPVLLEEMFGAYDLENAAQTVTWLTGDQRQVIVSTGKKKELEILKNTGIACNTITI</sequence>
<keyword evidence="2" id="KW-0812">Transmembrane</keyword>
<proteinExistence type="predicted"/>
<evidence type="ECO:0000313" key="4">
    <source>
        <dbReference type="Proteomes" id="UP000283745"/>
    </source>
</evidence>
<dbReference type="AlphaFoldDB" id="A0A414JAL7"/>
<dbReference type="PANTHER" id="PTHR41259">
    <property type="entry name" value="DOUBLE-STRAND BREAK REPAIR RAD50 ATPASE, PUTATIVE-RELATED"/>
    <property type="match status" value="1"/>
</dbReference>
<feature type="transmembrane region" description="Helical" evidence="2">
    <location>
        <begin position="259"/>
        <end position="276"/>
    </location>
</feature>